<dbReference type="InParanoid" id="E8QY54"/>
<sequence>MNTWTGPVKVGGVVSRLCPGGAILIAALVGFDFGSPVNAAPPSWSRPIGTTFAVGAKPNAAISAASPHVPADGWVPRSECFPIERLSPEQRNEAEALLLKLLDGEGLYTVVTGLKPVSSGFWVGRFRVDQPDLTELERIRTILNAFRCGEVLMADVRVFQRVYEGQRSAEAYVAHRPALAAKIIEYPDFFKPRGVTANSSPVEVMTLIELAEEPDRWRGQGYVYGYPREAVEFFVAAGLADRQAGRGSLTPRRFVSIPTFAAETGRFVYAVDVNAPETDEDRRLRTEATLILADYRRRRALLSPTDRTEDRASLPTARLGVVELLRDWFDDGWGRCHPDHARRNLGRPPRRLDAAPSVKTWAWSGSFVAPIAPSPQR</sequence>
<protein>
    <submittedName>
        <fullName evidence="1">Uncharacterized protein</fullName>
    </submittedName>
</protein>
<evidence type="ECO:0000313" key="2">
    <source>
        <dbReference type="Proteomes" id="UP000008631"/>
    </source>
</evidence>
<dbReference type="HOGENOM" id="CLU_733134_0_0_0"/>
<dbReference type="EMBL" id="CP002353">
    <property type="protein sequence ID" value="ADV62044.1"/>
    <property type="molecule type" value="Genomic_DNA"/>
</dbReference>
<evidence type="ECO:0000313" key="1">
    <source>
        <dbReference type="EMBL" id="ADV62044.1"/>
    </source>
</evidence>
<dbReference type="KEGG" id="ipa:Isop_1459"/>
<reference key="1">
    <citation type="submission" date="2010-11" db="EMBL/GenBank/DDBJ databases">
        <title>The complete sequence of chromosome of Isophaera pallida ATCC 43644.</title>
        <authorList>
            <consortium name="US DOE Joint Genome Institute (JGI-PGF)"/>
            <person name="Lucas S."/>
            <person name="Copeland A."/>
            <person name="Lapidus A."/>
            <person name="Bruce D."/>
            <person name="Goodwin L."/>
            <person name="Pitluck S."/>
            <person name="Kyrpides N."/>
            <person name="Mavromatis K."/>
            <person name="Pagani I."/>
            <person name="Ivanova N."/>
            <person name="Saunders E."/>
            <person name="Brettin T."/>
            <person name="Detter J.C."/>
            <person name="Han C."/>
            <person name="Tapia R."/>
            <person name="Land M."/>
            <person name="Hauser L."/>
            <person name="Markowitz V."/>
            <person name="Cheng J.-F."/>
            <person name="Hugenholtz P."/>
            <person name="Woyke T."/>
            <person name="Wu D."/>
            <person name="Eisen J.A."/>
        </authorList>
    </citation>
    <scope>NUCLEOTIDE SEQUENCE</scope>
    <source>
        <strain>ATCC 43644</strain>
    </source>
</reference>
<keyword evidence="2" id="KW-1185">Reference proteome</keyword>
<proteinExistence type="predicted"/>
<organism evidence="1 2">
    <name type="scientific">Isosphaera pallida (strain ATCC 43644 / DSM 9630 / IS1B)</name>
    <dbReference type="NCBI Taxonomy" id="575540"/>
    <lineage>
        <taxon>Bacteria</taxon>
        <taxon>Pseudomonadati</taxon>
        <taxon>Planctomycetota</taxon>
        <taxon>Planctomycetia</taxon>
        <taxon>Isosphaerales</taxon>
        <taxon>Isosphaeraceae</taxon>
        <taxon>Isosphaera</taxon>
    </lineage>
</organism>
<gene>
    <name evidence="1" type="ordered locus">Isop_1459</name>
</gene>
<dbReference type="AlphaFoldDB" id="E8QY54"/>
<reference evidence="1 2" key="2">
    <citation type="journal article" date="2011" name="Stand. Genomic Sci.">
        <title>Complete genome sequence of Isosphaera pallida type strain (IS1B).</title>
        <authorList>
            <consortium name="US DOE Joint Genome Institute (JGI-PGF)"/>
            <person name="Goker M."/>
            <person name="Cleland D."/>
            <person name="Saunders E."/>
            <person name="Lapidus A."/>
            <person name="Nolan M."/>
            <person name="Lucas S."/>
            <person name="Hammon N."/>
            <person name="Deshpande S."/>
            <person name="Cheng J.F."/>
            <person name="Tapia R."/>
            <person name="Han C."/>
            <person name="Goodwin L."/>
            <person name="Pitluck S."/>
            <person name="Liolios K."/>
            <person name="Pagani I."/>
            <person name="Ivanova N."/>
            <person name="Mavromatis K."/>
            <person name="Pati A."/>
            <person name="Chen A."/>
            <person name="Palaniappan K."/>
            <person name="Land M."/>
            <person name="Hauser L."/>
            <person name="Chang Y.J."/>
            <person name="Jeffries C.D."/>
            <person name="Detter J.C."/>
            <person name="Beck B."/>
            <person name="Woyke T."/>
            <person name="Bristow J."/>
            <person name="Eisen J.A."/>
            <person name="Markowitz V."/>
            <person name="Hugenholtz P."/>
            <person name="Kyrpides N.C."/>
            <person name="Klenk H.P."/>
        </authorList>
    </citation>
    <scope>NUCLEOTIDE SEQUENCE [LARGE SCALE GENOMIC DNA]</scope>
    <source>
        <strain evidence="2">ATCC 43644 / DSM 9630 / IS1B</strain>
    </source>
</reference>
<dbReference type="Proteomes" id="UP000008631">
    <property type="component" value="Chromosome"/>
</dbReference>
<name>E8QY54_ISOPI</name>
<accession>E8QY54</accession>
<dbReference type="eggNOG" id="ENOG502ZAFV">
    <property type="taxonomic scope" value="Bacteria"/>
</dbReference>